<keyword evidence="3" id="KW-1185">Reference proteome</keyword>
<gene>
    <name evidence="2" type="primary">bldC_2</name>
    <name evidence="2" type="ORF">GCM10009765_36660</name>
</gene>
<evidence type="ECO:0000259" key="1">
    <source>
        <dbReference type="Pfam" id="PF12728"/>
    </source>
</evidence>
<accession>A0ABN2H9R7</accession>
<comment type="caution">
    <text evidence="2">The sequence shown here is derived from an EMBL/GenBank/DDBJ whole genome shotgun (WGS) entry which is preliminary data.</text>
</comment>
<dbReference type="Proteomes" id="UP001500618">
    <property type="component" value="Unassembled WGS sequence"/>
</dbReference>
<proteinExistence type="predicted"/>
<dbReference type="EMBL" id="BAAANY010000012">
    <property type="protein sequence ID" value="GAA1683951.1"/>
    <property type="molecule type" value="Genomic_DNA"/>
</dbReference>
<dbReference type="Pfam" id="PF12728">
    <property type="entry name" value="HTH_17"/>
    <property type="match status" value="1"/>
</dbReference>
<dbReference type="NCBIfam" id="NF033787">
    <property type="entry name" value="HTH_BldC"/>
    <property type="match status" value="1"/>
</dbReference>
<organism evidence="2 3">
    <name type="scientific">Fodinicola feengrottensis</name>
    <dbReference type="NCBI Taxonomy" id="435914"/>
    <lineage>
        <taxon>Bacteria</taxon>
        <taxon>Bacillati</taxon>
        <taxon>Actinomycetota</taxon>
        <taxon>Actinomycetes</taxon>
        <taxon>Mycobacteriales</taxon>
        <taxon>Fodinicola</taxon>
    </lineage>
</organism>
<protein>
    <submittedName>
        <fullName evidence="2">Developmental transcriptional regulator BldC</fullName>
    </submittedName>
</protein>
<dbReference type="CDD" id="cd04762">
    <property type="entry name" value="HTH_MerR-trunc"/>
    <property type="match status" value="1"/>
</dbReference>
<evidence type="ECO:0000313" key="3">
    <source>
        <dbReference type="Proteomes" id="UP001500618"/>
    </source>
</evidence>
<dbReference type="InterPro" id="IPR041657">
    <property type="entry name" value="HTH_17"/>
</dbReference>
<name>A0ABN2H9R7_9ACTN</name>
<evidence type="ECO:0000313" key="2">
    <source>
        <dbReference type="EMBL" id="GAA1683951.1"/>
    </source>
</evidence>
<sequence length="60" mass="6679">MDSERLLTPAEVAVLFRVDPRTVRRWAIAGRLPSVRTLGGHHRFAEADVEACFAWGSGRS</sequence>
<dbReference type="NCBIfam" id="TIGR01764">
    <property type="entry name" value="excise"/>
    <property type="match status" value="1"/>
</dbReference>
<dbReference type="InterPro" id="IPR048048">
    <property type="entry name" value="BldC-like"/>
</dbReference>
<dbReference type="InterPro" id="IPR010093">
    <property type="entry name" value="SinI_DNA-bd"/>
</dbReference>
<dbReference type="SUPFAM" id="SSF46955">
    <property type="entry name" value="Putative DNA-binding domain"/>
    <property type="match status" value="1"/>
</dbReference>
<dbReference type="InterPro" id="IPR009061">
    <property type="entry name" value="DNA-bd_dom_put_sf"/>
</dbReference>
<dbReference type="Gene3D" id="1.10.1660.10">
    <property type="match status" value="1"/>
</dbReference>
<feature type="domain" description="Helix-turn-helix" evidence="1">
    <location>
        <begin position="6"/>
        <end position="51"/>
    </location>
</feature>
<reference evidence="2 3" key="1">
    <citation type="journal article" date="2019" name="Int. J. Syst. Evol. Microbiol.">
        <title>The Global Catalogue of Microorganisms (GCM) 10K type strain sequencing project: providing services to taxonomists for standard genome sequencing and annotation.</title>
        <authorList>
            <consortium name="The Broad Institute Genomics Platform"/>
            <consortium name="The Broad Institute Genome Sequencing Center for Infectious Disease"/>
            <person name="Wu L."/>
            <person name="Ma J."/>
        </authorList>
    </citation>
    <scope>NUCLEOTIDE SEQUENCE [LARGE SCALE GENOMIC DNA]</scope>
    <source>
        <strain evidence="2 3">JCM 14718</strain>
    </source>
</reference>
<dbReference type="RefSeq" id="WP_163571906.1">
    <property type="nucleotide sequence ID" value="NZ_BAAANY010000012.1"/>
</dbReference>